<dbReference type="PROSITE" id="PS50975">
    <property type="entry name" value="ATP_GRASP"/>
    <property type="match status" value="1"/>
</dbReference>
<dbReference type="Proteomes" id="UP000034894">
    <property type="component" value="Unassembled WGS sequence"/>
</dbReference>
<reference evidence="5 6" key="1">
    <citation type="journal article" date="2015" name="Nature">
        <title>rRNA introns, odd ribosomes, and small enigmatic genomes across a large radiation of phyla.</title>
        <authorList>
            <person name="Brown C.T."/>
            <person name="Hug L.A."/>
            <person name="Thomas B.C."/>
            <person name="Sharon I."/>
            <person name="Castelle C.J."/>
            <person name="Singh A."/>
            <person name="Wilkins M.J."/>
            <person name="Williams K.H."/>
            <person name="Banfield J.F."/>
        </authorList>
    </citation>
    <scope>NUCLEOTIDE SEQUENCE [LARGE SCALE GENOMIC DNA]</scope>
</reference>
<sequence length="337" mass="37739">MSPPPDGFMAPSKVAVVHSEVKREYFPTVAQYLTEKDSEKEALAVAGYLKKLGIGFKLMAADENIFASLKKYRPEIILNMTGSVAGKEYLATLVPAAAEVLGIPCTGSSFQDETLAYNKSYIKKMMSEAGIPVPKAHLITVNSQQFPQDLSYPSIVKLNSIHGSVEINKEAVCNTAEQVKKRIRYLQIKYHDAVLVEEFIEGEEFSVICFDRPGLEVYAAKNIFGSDNNPRSFASFEYQWDEQEIGFQKYHDPILSDLAVKGYHACGMRDYGKFDVRQNREGTYYFIDGNTNPAFGPKESDCALGTVMDLYGFSFEKVLIMLFTNVNQRLSPASRKE</sequence>
<comment type="similarity">
    <text evidence="1">Belongs to the D-alanine--D-alanine ligase family.</text>
</comment>
<keyword evidence="2 5" id="KW-0436">Ligase</keyword>
<dbReference type="InterPro" id="IPR011095">
    <property type="entry name" value="Dala_Dala_lig_C"/>
</dbReference>
<organism evidence="5 6">
    <name type="scientific">Candidatus Gottesmanbacteria bacterium GW2011_GWA2_43_14</name>
    <dbReference type="NCBI Taxonomy" id="1618443"/>
    <lineage>
        <taxon>Bacteria</taxon>
        <taxon>Candidatus Gottesmaniibacteriota</taxon>
    </lineage>
</organism>
<dbReference type="EC" id="6.3.2.4" evidence="5"/>
<dbReference type="STRING" id="1618443.UV73_C0001G0263"/>
<protein>
    <submittedName>
        <fullName evidence="5">D-alanine-D-alanine ligase, D-alanine-D-alanine ligase</fullName>
        <ecNumber evidence="5">6.3.2.4</ecNumber>
    </submittedName>
</protein>
<dbReference type="Pfam" id="PF07478">
    <property type="entry name" value="Dala_Dala_lig_C"/>
    <property type="match status" value="1"/>
</dbReference>
<comment type="caution">
    <text evidence="5">The sequence shown here is derived from an EMBL/GenBank/DDBJ whole genome shotgun (WGS) entry which is preliminary data.</text>
</comment>
<dbReference type="Gene3D" id="3.30.470.20">
    <property type="entry name" value="ATP-grasp fold, B domain"/>
    <property type="match status" value="1"/>
</dbReference>
<proteinExistence type="inferred from homology"/>
<accession>A0A0G1DMG6</accession>
<evidence type="ECO:0000256" key="3">
    <source>
        <dbReference type="PROSITE-ProRule" id="PRU00409"/>
    </source>
</evidence>
<evidence type="ECO:0000259" key="4">
    <source>
        <dbReference type="PROSITE" id="PS50975"/>
    </source>
</evidence>
<dbReference type="InterPro" id="IPR011761">
    <property type="entry name" value="ATP-grasp"/>
</dbReference>
<dbReference type="AlphaFoldDB" id="A0A0G1DMG6"/>
<gene>
    <name evidence="5" type="ORF">UV73_C0001G0263</name>
</gene>
<evidence type="ECO:0000313" key="6">
    <source>
        <dbReference type="Proteomes" id="UP000034894"/>
    </source>
</evidence>
<dbReference type="GO" id="GO:0008716">
    <property type="term" value="F:D-alanine-D-alanine ligase activity"/>
    <property type="evidence" value="ECO:0007669"/>
    <property type="project" value="UniProtKB-EC"/>
</dbReference>
<evidence type="ECO:0000256" key="2">
    <source>
        <dbReference type="ARBA" id="ARBA00022598"/>
    </source>
</evidence>
<keyword evidence="3" id="KW-0067">ATP-binding</keyword>
<dbReference type="EMBL" id="LCFP01000001">
    <property type="protein sequence ID" value="KKS98742.1"/>
    <property type="molecule type" value="Genomic_DNA"/>
</dbReference>
<dbReference type="PANTHER" id="PTHR23132:SF23">
    <property type="entry name" value="D-ALANINE--D-ALANINE LIGASE B"/>
    <property type="match status" value="1"/>
</dbReference>
<keyword evidence="3" id="KW-0547">Nucleotide-binding</keyword>
<dbReference type="PANTHER" id="PTHR23132">
    <property type="entry name" value="D-ALANINE--D-ALANINE LIGASE"/>
    <property type="match status" value="1"/>
</dbReference>
<dbReference type="GO" id="GO:0046872">
    <property type="term" value="F:metal ion binding"/>
    <property type="evidence" value="ECO:0007669"/>
    <property type="project" value="InterPro"/>
</dbReference>
<name>A0A0G1DMG6_9BACT</name>
<dbReference type="GO" id="GO:0005524">
    <property type="term" value="F:ATP binding"/>
    <property type="evidence" value="ECO:0007669"/>
    <property type="project" value="UniProtKB-UniRule"/>
</dbReference>
<evidence type="ECO:0000313" key="5">
    <source>
        <dbReference type="EMBL" id="KKS98742.1"/>
    </source>
</evidence>
<evidence type="ECO:0000256" key="1">
    <source>
        <dbReference type="ARBA" id="ARBA00010871"/>
    </source>
</evidence>
<feature type="domain" description="ATP-grasp" evidence="4">
    <location>
        <begin position="123"/>
        <end position="324"/>
    </location>
</feature>
<dbReference type="SUPFAM" id="SSF56059">
    <property type="entry name" value="Glutathione synthetase ATP-binding domain-like"/>
    <property type="match status" value="1"/>
</dbReference>